<reference evidence="1" key="1">
    <citation type="journal article" date="2015" name="Nature">
        <title>Complex archaea that bridge the gap between prokaryotes and eukaryotes.</title>
        <authorList>
            <person name="Spang A."/>
            <person name="Saw J.H."/>
            <person name="Jorgensen S.L."/>
            <person name="Zaremba-Niedzwiedzka K."/>
            <person name="Martijn J."/>
            <person name="Lind A.E."/>
            <person name="van Eijk R."/>
            <person name="Schleper C."/>
            <person name="Guy L."/>
            <person name="Ettema T.J."/>
        </authorList>
    </citation>
    <scope>NUCLEOTIDE SEQUENCE</scope>
</reference>
<protein>
    <submittedName>
        <fullName evidence="1">Uncharacterized protein</fullName>
    </submittedName>
</protein>
<sequence>MTNLWAAEWRSKNIQDGESRHILYDNCLPALFRTRRECREYIKARYGYIAHCPDLQTEPHGWKVPKAIKVDILRQEIPCGRN</sequence>
<accession>A0A0F9VTV4</accession>
<gene>
    <name evidence="1" type="ORF">LCGC14_0365320</name>
</gene>
<dbReference type="EMBL" id="LAZR01000287">
    <property type="protein sequence ID" value="KKN76881.1"/>
    <property type="molecule type" value="Genomic_DNA"/>
</dbReference>
<dbReference type="AlphaFoldDB" id="A0A0F9VTV4"/>
<organism evidence="1">
    <name type="scientific">marine sediment metagenome</name>
    <dbReference type="NCBI Taxonomy" id="412755"/>
    <lineage>
        <taxon>unclassified sequences</taxon>
        <taxon>metagenomes</taxon>
        <taxon>ecological metagenomes</taxon>
    </lineage>
</organism>
<name>A0A0F9VTV4_9ZZZZ</name>
<evidence type="ECO:0000313" key="1">
    <source>
        <dbReference type="EMBL" id="KKN76881.1"/>
    </source>
</evidence>
<proteinExistence type="predicted"/>
<comment type="caution">
    <text evidence="1">The sequence shown here is derived from an EMBL/GenBank/DDBJ whole genome shotgun (WGS) entry which is preliminary data.</text>
</comment>